<comment type="subunit">
    <text evidence="3">Heptamer of 7 subunits arranged in a ring. Interacts with the chaperonin GroEL.</text>
</comment>
<dbReference type="OrthoDB" id="9806791at2"/>
<protein>
    <recommendedName>
        <fullName evidence="3">Co-chaperonin GroES</fullName>
    </recommendedName>
    <alternativeName>
        <fullName evidence="3">10 kDa chaperonin</fullName>
    </alternativeName>
    <alternativeName>
        <fullName evidence="3">Chaperonin-10</fullName>
        <shortName evidence="3">Cpn10</shortName>
    </alternativeName>
</protein>
<dbReference type="InterPro" id="IPR011032">
    <property type="entry name" value="GroES-like_sf"/>
</dbReference>
<dbReference type="InterPro" id="IPR037124">
    <property type="entry name" value="Chaperonin_GroES_sf"/>
</dbReference>
<dbReference type="GO" id="GO:0046872">
    <property type="term" value="F:metal ion binding"/>
    <property type="evidence" value="ECO:0007669"/>
    <property type="project" value="TreeGrafter"/>
</dbReference>
<reference evidence="6" key="2">
    <citation type="submission" date="2011-03" db="EMBL/GenBank/DDBJ databases">
        <title>The complete genome of Hippea maritima DSM 10411.</title>
        <authorList>
            <consortium name="US DOE Joint Genome Institute (JGI-PGF)"/>
            <person name="Lucas S."/>
            <person name="Copeland A."/>
            <person name="Lapidus A."/>
            <person name="Bruce D."/>
            <person name="Goodwin L."/>
            <person name="Pitluck S."/>
            <person name="Peters L."/>
            <person name="Kyrpides N."/>
            <person name="Mavromatis K."/>
            <person name="Pagani I."/>
            <person name="Ivanova N."/>
            <person name="Mikhailova N."/>
            <person name="Lu M."/>
            <person name="Detter J.C."/>
            <person name="Tapia R."/>
            <person name="Han C."/>
            <person name="Land M."/>
            <person name="Hauser L."/>
            <person name="Markowitz V."/>
            <person name="Cheng J.-F."/>
            <person name="Hugenholtz P."/>
            <person name="Woyke T."/>
            <person name="Wu D."/>
            <person name="Spring S."/>
            <person name="Schroeder M."/>
            <person name="Brambilla E."/>
            <person name="Klenk H.-P."/>
            <person name="Eisen J.A."/>
        </authorList>
    </citation>
    <scope>NUCLEOTIDE SEQUENCE [LARGE SCALE GENOMIC DNA]</scope>
    <source>
        <strain evidence="6">ATCC 700847 / DSM 10411 / MH2</strain>
    </source>
</reference>
<evidence type="ECO:0000256" key="4">
    <source>
        <dbReference type="RuleBase" id="RU000535"/>
    </source>
</evidence>
<dbReference type="PRINTS" id="PR00297">
    <property type="entry name" value="CHAPERONIN10"/>
</dbReference>
<dbReference type="HOGENOM" id="CLU_132825_2_0_7"/>
<dbReference type="eggNOG" id="COG0234">
    <property type="taxonomic scope" value="Bacteria"/>
</dbReference>
<evidence type="ECO:0000256" key="3">
    <source>
        <dbReference type="HAMAP-Rule" id="MF_00580"/>
    </source>
</evidence>
<dbReference type="HAMAP" id="MF_00580">
    <property type="entry name" value="CH10"/>
    <property type="match status" value="1"/>
</dbReference>
<comment type="subcellular location">
    <subcellularLocation>
        <location evidence="3">Cytoplasm</location>
    </subcellularLocation>
</comment>
<evidence type="ECO:0000256" key="2">
    <source>
        <dbReference type="ARBA" id="ARBA00023186"/>
    </source>
</evidence>
<dbReference type="SUPFAM" id="SSF50129">
    <property type="entry name" value="GroES-like"/>
    <property type="match status" value="1"/>
</dbReference>
<dbReference type="GO" id="GO:0051082">
    <property type="term" value="F:unfolded protein binding"/>
    <property type="evidence" value="ECO:0007669"/>
    <property type="project" value="TreeGrafter"/>
</dbReference>
<reference evidence="5 6" key="1">
    <citation type="journal article" date="2011" name="Stand. Genomic Sci.">
        <title>Complete genome sequence of the thermophilic sulfur-reducer Hippea maritima type strain (MH(2)).</title>
        <authorList>
            <person name="Huntemann M."/>
            <person name="Lu M."/>
            <person name="Nolan M."/>
            <person name="Lapidus A."/>
            <person name="Lucas S."/>
            <person name="Hammon N."/>
            <person name="Deshpande S."/>
            <person name="Cheng J.F."/>
            <person name="Tapia R."/>
            <person name="Han C."/>
            <person name="Goodwin L."/>
            <person name="Pitluck S."/>
            <person name="Liolios K."/>
            <person name="Pagani I."/>
            <person name="Ivanova N."/>
            <person name="Ovchinikova G."/>
            <person name="Pati A."/>
            <person name="Chen A."/>
            <person name="Palaniappan K."/>
            <person name="Land M."/>
            <person name="Hauser L."/>
            <person name="Jeffries C.D."/>
            <person name="Detter J.C."/>
            <person name="Brambilla E.M."/>
            <person name="Rohde M."/>
            <person name="Spring S."/>
            <person name="Goker M."/>
            <person name="Woyke T."/>
            <person name="Bristow J."/>
            <person name="Eisen J.A."/>
            <person name="Markowitz V."/>
            <person name="Hugenholtz P."/>
            <person name="Kyrpides N.C."/>
            <person name="Klenk H.P."/>
            <person name="Mavromatis K."/>
        </authorList>
    </citation>
    <scope>NUCLEOTIDE SEQUENCE [LARGE SCALE GENOMIC DNA]</scope>
    <source>
        <strain evidence="6">ATCC 700847 / DSM 10411 / MH2</strain>
    </source>
</reference>
<dbReference type="CDD" id="cd00320">
    <property type="entry name" value="cpn10"/>
    <property type="match status" value="1"/>
</dbReference>
<dbReference type="InterPro" id="IPR018369">
    <property type="entry name" value="Chaprnonin_Cpn10_CS"/>
</dbReference>
<dbReference type="SMART" id="SM00883">
    <property type="entry name" value="Cpn10"/>
    <property type="match status" value="1"/>
</dbReference>
<keyword evidence="3" id="KW-0963">Cytoplasm</keyword>
<dbReference type="Proteomes" id="UP000008139">
    <property type="component" value="Chromosome"/>
</dbReference>
<evidence type="ECO:0000313" key="5">
    <source>
        <dbReference type="EMBL" id="AEA34226.1"/>
    </source>
</evidence>
<dbReference type="Gene3D" id="2.30.33.40">
    <property type="entry name" value="GroES chaperonin"/>
    <property type="match status" value="1"/>
</dbReference>
<evidence type="ECO:0000256" key="1">
    <source>
        <dbReference type="ARBA" id="ARBA00006975"/>
    </source>
</evidence>
<sequence length="88" mass="9931">MATLKPLMDRILVEPEDLEQKTESGIIIPDTAKEKPQQGKVVEVGEDVETVKKGDVIVFEKYAGNEIKLDDKKYVILKEDEVLAKFVD</sequence>
<dbReference type="FunFam" id="2.30.33.40:FF:000001">
    <property type="entry name" value="10 kDa chaperonin"/>
    <property type="match status" value="1"/>
</dbReference>
<dbReference type="InParanoid" id="F2LXB2"/>
<proteinExistence type="inferred from homology"/>
<dbReference type="KEGG" id="hmr:Hipma_1267"/>
<keyword evidence="6" id="KW-1185">Reference proteome</keyword>
<dbReference type="Pfam" id="PF00166">
    <property type="entry name" value="Cpn10"/>
    <property type="match status" value="1"/>
</dbReference>
<dbReference type="EMBL" id="CP002606">
    <property type="protein sequence ID" value="AEA34226.1"/>
    <property type="molecule type" value="Genomic_DNA"/>
</dbReference>
<comment type="function">
    <text evidence="3 4">Together with the chaperonin GroEL, plays an essential role in assisting protein folding. The GroEL-GroES system forms a nano-cage that allows encapsulation of the non-native substrate proteins and provides a physical environment optimized to promote and accelerate protein folding. GroES binds to the apical surface of the GroEL ring, thereby capping the opening of the GroEL channel.</text>
</comment>
<comment type="similarity">
    <text evidence="1 3 4">Belongs to the GroES chaperonin family.</text>
</comment>
<dbReference type="GO" id="GO:0051087">
    <property type="term" value="F:protein-folding chaperone binding"/>
    <property type="evidence" value="ECO:0007669"/>
    <property type="project" value="TreeGrafter"/>
</dbReference>
<evidence type="ECO:0000313" key="6">
    <source>
        <dbReference type="Proteomes" id="UP000008139"/>
    </source>
</evidence>
<organism evidence="5 6">
    <name type="scientific">Hippea maritima (strain ATCC 700847 / DSM 10411 / MH2)</name>
    <dbReference type="NCBI Taxonomy" id="760142"/>
    <lineage>
        <taxon>Bacteria</taxon>
        <taxon>Pseudomonadati</taxon>
        <taxon>Campylobacterota</taxon>
        <taxon>Desulfurellia</taxon>
        <taxon>Desulfurellales</taxon>
        <taxon>Hippeaceae</taxon>
        <taxon>Hippea</taxon>
    </lineage>
</organism>
<gene>
    <name evidence="3" type="primary">groES</name>
    <name evidence="3" type="synonym">groS</name>
    <name evidence="5" type="ordered locus">Hipma_1267</name>
</gene>
<keyword evidence="2 3" id="KW-0143">Chaperone</keyword>
<dbReference type="RefSeq" id="WP_013682258.1">
    <property type="nucleotide sequence ID" value="NC_015318.1"/>
</dbReference>
<dbReference type="InterPro" id="IPR020818">
    <property type="entry name" value="Chaperonin_GroES"/>
</dbReference>
<dbReference type="FunCoup" id="F2LXB2">
    <property type="interactions" value="434"/>
</dbReference>
<dbReference type="AlphaFoldDB" id="F2LXB2"/>
<dbReference type="NCBIfam" id="NF001531">
    <property type="entry name" value="PRK00364.2-2"/>
    <property type="match status" value="1"/>
</dbReference>
<dbReference type="STRING" id="760142.Hipma_1267"/>
<dbReference type="PROSITE" id="PS00681">
    <property type="entry name" value="CHAPERONINS_CPN10"/>
    <property type="match status" value="1"/>
</dbReference>
<dbReference type="PANTHER" id="PTHR10772">
    <property type="entry name" value="10 KDA HEAT SHOCK PROTEIN"/>
    <property type="match status" value="1"/>
</dbReference>
<dbReference type="GO" id="GO:0044183">
    <property type="term" value="F:protein folding chaperone"/>
    <property type="evidence" value="ECO:0007669"/>
    <property type="project" value="InterPro"/>
</dbReference>
<dbReference type="GO" id="GO:0005524">
    <property type="term" value="F:ATP binding"/>
    <property type="evidence" value="ECO:0007669"/>
    <property type="project" value="InterPro"/>
</dbReference>
<name>F2LXB2_HIPMA</name>
<dbReference type="GO" id="GO:0005737">
    <property type="term" value="C:cytoplasm"/>
    <property type="evidence" value="ECO:0007669"/>
    <property type="project" value="UniProtKB-SubCell"/>
</dbReference>
<dbReference type="PANTHER" id="PTHR10772:SF58">
    <property type="entry name" value="CO-CHAPERONIN GROES"/>
    <property type="match status" value="1"/>
</dbReference>
<accession>F2LXB2</accession>